<proteinExistence type="predicted"/>
<protein>
    <submittedName>
        <fullName evidence="1">Uncharacterized protein</fullName>
    </submittedName>
</protein>
<dbReference type="EMBL" id="JAHQIW010001244">
    <property type="protein sequence ID" value="KAJ1351866.1"/>
    <property type="molecule type" value="Genomic_DNA"/>
</dbReference>
<dbReference type="Proteomes" id="UP001196413">
    <property type="component" value="Unassembled WGS sequence"/>
</dbReference>
<gene>
    <name evidence="1" type="ORF">KIN20_008028</name>
</gene>
<keyword evidence="2" id="KW-1185">Reference proteome</keyword>
<accession>A0AAD5QME9</accession>
<sequence length="66" mass="7456">MFRAFSRSNGCDACRGVRAEPCSISQLSLAVNNSALWNATARPYLRLQGDSLNSILRRSRRRRITN</sequence>
<evidence type="ECO:0000313" key="2">
    <source>
        <dbReference type="Proteomes" id="UP001196413"/>
    </source>
</evidence>
<evidence type="ECO:0000313" key="1">
    <source>
        <dbReference type="EMBL" id="KAJ1351866.1"/>
    </source>
</evidence>
<comment type="caution">
    <text evidence="1">The sequence shown here is derived from an EMBL/GenBank/DDBJ whole genome shotgun (WGS) entry which is preliminary data.</text>
</comment>
<name>A0AAD5QME9_PARTN</name>
<reference evidence="1" key="1">
    <citation type="submission" date="2021-06" db="EMBL/GenBank/DDBJ databases">
        <title>Parelaphostrongylus tenuis whole genome reference sequence.</title>
        <authorList>
            <person name="Garwood T.J."/>
            <person name="Larsen P.A."/>
            <person name="Fountain-Jones N.M."/>
            <person name="Garbe J.R."/>
            <person name="Macchietto M.G."/>
            <person name="Kania S.A."/>
            <person name="Gerhold R.W."/>
            <person name="Richards J.E."/>
            <person name="Wolf T.M."/>
        </authorList>
    </citation>
    <scope>NUCLEOTIDE SEQUENCE</scope>
    <source>
        <strain evidence="1">MNPRO001-30</strain>
        <tissue evidence="1">Meninges</tissue>
    </source>
</reference>
<organism evidence="1 2">
    <name type="scientific">Parelaphostrongylus tenuis</name>
    <name type="common">Meningeal worm</name>
    <dbReference type="NCBI Taxonomy" id="148309"/>
    <lineage>
        <taxon>Eukaryota</taxon>
        <taxon>Metazoa</taxon>
        <taxon>Ecdysozoa</taxon>
        <taxon>Nematoda</taxon>
        <taxon>Chromadorea</taxon>
        <taxon>Rhabditida</taxon>
        <taxon>Rhabditina</taxon>
        <taxon>Rhabditomorpha</taxon>
        <taxon>Strongyloidea</taxon>
        <taxon>Metastrongylidae</taxon>
        <taxon>Parelaphostrongylus</taxon>
    </lineage>
</organism>
<dbReference type="AlphaFoldDB" id="A0AAD5QME9"/>